<keyword evidence="1" id="KW-0732">Signal</keyword>
<dbReference type="PANTHER" id="PTHR43818:SF5">
    <property type="entry name" value="OXIDOREDUCTASE FAMILY PROTEIN"/>
    <property type="match status" value="1"/>
</dbReference>
<dbReference type="InterPro" id="IPR043906">
    <property type="entry name" value="Gfo/Idh/MocA_OxRdtase_bact_C"/>
</dbReference>
<evidence type="ECO:0000313" key="4">
    <source>
        <dbReference type="EMBL" id="MBB3204407.1"/>
    </source>
</evidence>
<sequence length="462" mass="50649">MALNFTPSRRRFLGQTAALASATALTSATSTSIAATASANDRPALGLVGAGRMGHNHMRFAKGMCDLVAVCDVDTNHREKAINKIFDGDAKNAKGFVDYRNILDMDEIDVVYIATPDHWHAKILIEAMRAGKDVYCEKPLTLTIDEGKQIRKVQKETGRIVQVGTMQRSFLDLFVKAVAMAGDGRLGQITRATVAIGGGGGSGPIPVHAIPEWLDWNQWLGPAPESPFRWIPDSSLDPNDWVIGKTNCHQTFRSWLDYSGGSMTDWGAHHVDIAMWSLRQAGQSDTVVSVGGEAKFPVPFENGFPTRTDQYHTATSFSMTATMSDGAELVINSGGRNGVLLEGTKGRIFVSRGDLTGKPVEDLADTPLPADAIAKTYKGLPTPFNQHKNHWANFFHCTRERIEPISDVTSHLRAIDLCHLANISARFDRPMKWDANKEEIIGDDQANALLSREYRKGFEIQG</sequence>
<dbReference type="Gene3D" id="3.40.50.720">
    <property type="entry name" value="NAD(P)-binding Rossmann-like Domain"/>
    <property type="match status" value="1"/>
</dbReference>
<feature type="signal peptide" evidence="1">
    <location>
        <begin position="1"/>
        <end position="34"/>
    </location>
</feature>
<reference evidence="4 5" key="1">
    <citation type="submission" date="2020-08" db="EMBL/GenBank/DDBJ databases">
        <title>Genomic Encyclopedia of Type Strains, Phase III (KMG-III): the genomes of soil and plant-associated and newly described type strains.</title>
        <authorList>
            <person name="Whitman W."/>
        </authorList>
    </citation>
    <scope>NUCLEOTIDE SEQUENCE [LARGE SCALE GENOMIC DNA]</scope>
    <source>
        <strain evidence="4 5">CECT 8075</strain>
    </source>
</reference>
<accession>A0A7W5DVG8</accession>
<feature type="chain" id="PRO_5031429811" evidence="1">
    <location>
        <begin position="35"/>
        <end position="462"/>
    </location>
</feature>
<feature type="domain" description="Gfo/Idh/MocA-like oxidoreductase bacterial type C-terminal" evidence="3">
    <location>
        <begin position="205"/>
        <end position="459"/>
    </location>
</feature>
<dbReference type="GO" id="GO:0000166">
    <property type="term" value="F:nucleotide binding"/>
    <property type="evidence" value="ECO:0007669"/>
    <property type="project" value="InterPro"/>
</dbReference>
<name>A0A7W5DVG8_9BACT</name>
<dbReference type="Proteomes" id="UP000536179">
    <property type="component" value="Unassembled WGS sequence"/>
</dbReference>
<protein>
    <submittedName>
        <fullName evidence="4">Putative dehydrogenase</fullName>
    </submittedName>
</protein>
<dbReference type="EMBL" id="JACHXU010000001">
    <property type="protein sequence ID" value="MBB3204407.1"/>
    <property type="molecule type" value="Genomic_DNA"/>
</dbReference>
<evidence type="ECO:0000259" key="3">
    <source>
        <dbReference type="Pfam" id="PF19051"/>
    </source>
</evidence>
<dbReference type="Pfam" id="PF19051">
    <property type="entry name" value="GFO_IDH_MocA_C2"/>
    <property type="match status" value="1"/>
</dbReference>
<dbReference type="PROSITE" id="PS51318">
    <property type="entry name" value="TAT"/>
    <property type="match status" value="1"/>
</dbReference>
<dbReference type="InterPro" id="IPR036291">
    <property type="entry name" value="NAD(P)-bd_dom_sf"/>
</dbReference>
<evidence type="ECO:0000313" key="5">
    <source>
        <dbReference type="Proteomes" id="UP000536179"/>
    </source>
</evidence>
<comment type="caution">
    <text evidence="4">The sequence shown here is derived from an EMBL/GenBank/DDBJ whole genome shotgun (WGS) entry which is preliminary data.</text>
</comment>
<dbReference type="RefSeq" id="WP_184300433.1">
    <property type="nucleotide sequence ID" value="NZ_JACHXU010000001.1"/>
</dbReference>
<dbReference type="PANTHER" id="PTHR43818">
    <property type="entry name" value="BCDNA.GH03377"/>
    <property type="match status" value="1"/>
</dbReference>
<evidence type="ECO:0000259" key="2">
    <source>
        <dbReference type="Pfam" id="PF01408"/>
    </source>
</evidence>
<dbReference type="Pfam" id="PF01408">
    <property type="entry name" value="GFO_IDH_MocA"/>
    <property type="match status" value="1"/>
</dbReference>
<dbReference type="SUPFAM" id="SSF55347">
    <property type="entry name" value="Glyceraldehyde-3-phosphate dehydrogenase-like, C-terminal domain"/>
    <property type="match status" value="1"/>
</dbReference>
<feature type="domain" description="Gfo/Idh/MocA-like oxidoreductase N-terminal" evidence="2">
    <location>
        <begin position="46"/>
        <end position="164"/>
    </location>
</feature>
<keyword evidence="5" id="KW-1185">Reference proteome</keyword>
<dbReference type="AlphaFoldDB" id="A0A7W5DVG8"/>
<dbReference type="InterPro" id="IPR006311">
    <property type="entry name" value="TAT_signal"/>
</dbReference>
<evidence type="ECO:0000256" key="1">
    <source>
        <dbReference type="SAM" id="SignalP"/>
    </source>
</evidence>
<dbReference type="InterPro" id="IPR000683">
    <property type="entry name" value="Gfo/Idh/MocA-like_OxRdtase_N"/>
</dbReference>
<dbReference type="Gene3D" id="3.30.360.10">
    <property type="entry name" value="Dihydrodipicolinate Reductase, domain 2"/>
    <property type="match status" value="1"/>
</dbReference>
<organism evidence="4 5">
    <name type="scientific">Aporhodopirellula rubra</name>
    <dbReference type="NCBI Taxonomy" id="980271"/>
    <lineage>
        <taxon>Bacteria</taxon>
        <taxon>Pseudomonadati</taxon>
        <taxon>Planctomycetota</taxon>
        <taxon>Planctomycetia</taxon>
        <taxon>Pirellulales</taxon>
        <taxon>Pirellulaceae</taxon>
        <taxon>Aporhodopirellula</taxon>
    </lineage>
</organism>
<gene>
    <name evidence="4" type="ORF">FHS27_000171</name>
</gene>
<proteinExistence type="predicted"/>
<dbReference type="SUPFAM" id="SSF51735">
    <property type="entry name" value="NAD(P)-binding Rossmann-fold domains"/>
    <property type="match status" value="1"/>
</dbReference>
<dbReference type="InterPro" id="IPR050463">
    <property type="entry name" value="Gfo/Idh/MocA_oxidrdct_glycsds"/>
</dbReference>